<reference evidence="7 9" key="2">
    <citation type="journal article" date="2013" name="Nature">
        <title>Insights into bilaterian evolution from three spiralian genomes.</title>
        <authorList>
            <person name="Simakov O."/>
            <person name="Marletaz F."/>
            <person name="Cho S.J."/>
            <person name="Edsinger-Gonzales E."/>
            <person name="Havlak P."/>
            <person name="Hellsten U."/>
            <person name="Kuo D.H."/>
            <person name="Larsson T."/>
            <person name="Lv J."/>
            <person name="Arendt D."/>
            <person name="Savage R."/>
            <person name="Osoegawa K."/>
            <person name="de Jong P."/>
            <person name="Grimwood J."/>
            <person name="Chapman J.A."/>
            <person name="Shapiro H."/>
            <person name="Aerts A."/>
            <person name="Otillar R.P."/>
            <person name="Terry A.Y."/>
            <person name="Boore J.L."/>
            <person name="Grigoriev I.V."/>
            <person name="Lindberg D.R."/>
            <person name="Seaver E.C."/>
            <person name="Weisblat D.A."/>
            <person name="Putnam N.H."/>
            <person name="Rokhsar D.S."/>
        </authorList>
    </citation>
    <scope>NUCLEOTIDE SEQUENCE</scope>
</reference>
<evidence type="ECO:0000256" key="1">
    <source>
        <dbReference type="ARBA" id="ARBA00022659"/>
    </source>
</evidence>
<dbReference type="GeneID" id="20205184"/>
<dbReference type="EMBL" id="AMQM01005099">
    <property type="status" value="NOT_ANNOTATED_CDS"/>
    <property type="molecule type" value="Genomic_DNA"/>
</dbReference>
<dbReference type="EMBL" id="KB096785">
    <property type="protein sequence ID" value="ESO01405.1"/>
    <property type="molecule type" value="Genomic_DNA"/>
</dbReference>
<keyword evidence="2" id="KW-0677">Repeat</keyword>
<feature type="domain" description="Sushi" evidence="6">
    <location>
        <begin position="283"/>
        <end position="342"/>
    </location>
</feature>
<sequence length="545" mass="60997">MLRRQGLQGTYKTLRLRRRLWLELYQDVFVSTQRCETVKLLLNGKFQIVPFSRFAAIVKYICYPGFELVGQKERVCQGDGYWSGRAPICRPLVSNVQNMAAYEEGTCSKPPAIKHATHDASPALKSFPLGTQLTYSCLNGFKSEGGYRALCVGQGRWVGLSMTCQPKQCGHPGDPANSIRDGNIFTYPHKVSYTCLEGYTRIGRYQILCQADGRWSNVPPICKPKTCRELSPPTNGLITGMDFTYGATIRYNCLKGFVIRGPSVRKCQSSGYWSDETPECVLVNCGSPGPIYNGYYISRPDTSYGANVTFFCYNHTNFDGASNVATCLGNGSWSHPAPNCWVKCFIPQIENGTLDNATKHLHYMKHGQSFNFTCQSGFLNEFPSDPPTCKNGTWSRKTFCKPAPCNGRPPELKNGLVRYHSFEHGSKAQCICNLGFKIIGEPFLTCHYGKWVGRMPKCDEVFCKFPGNVSNGQLLLVGDIGKYDYPPYATKVKHNQQIEYQCDKGYGQVGNKAATCVDGQWSPPMRPKCELRKHPPLPTTSKKFY</sequence>
<feature type="disulfide bond" evidence="5">
    <location>
        <begin position="253"/>
        <end position="280"/>
    </location>
</feature>
<feature type="disulfide bond" evidence="5">
    <location>
        <begin position="137"/>
        <end position="164"/>
    </location>
</feature>
<comment type="caution">
    <text evidence="5">Lacks conserved residue(s) required for the propagation of feature annotation.</text>
</comment>
<dbReference type="HOGENOM" id="CLU_502134_0_0_1"/>
<dbReference type="Pfam" id="PF00084">
    <property type="entry name" value="Sushi"/>
    <property type="match status" value="7"/>
</dbReference>
<dbReference type="InterPro" id="IPR035976">
    <property type="entry name" value="Sushi/SCR/CCP_sf"/>
</dbReference>
<keyword evidence="3 5" id="KW-1015">Disulfide bond</keyword>
<feature type="disulfide bond" evidence="5">
    <location>
        <begin position="62"/>
        <end position="89"/>
    </location>
</feature>
<dbReference type="KEGG" id="hro:HELRODRAFT_174963"/>
<dbReference type="PROSITE" id="PS50923">
    <property type="entry name" value="SUSHI"/>
    <property type="match status" value="7"/>
</dbReference>
<dbReference type="Gene3D" id="2.10.70.10">
    <property type="entry name" value="Complement Module, domain 1"/>
    <property type="match status" value="8"/>
</dbReference>
<dbReference type="PANTHER" id="PTHR19325:SF574">
    <property type="entry name" value="SUSHI, VON WILLEBRAND FACTOR TYPE A, EGF AND PENTRAXIN DOMAIN-CONTAINING PROTEIN 1"/>
    <property type="match status" value="1"/>
</dbReference>
<feature type="domain" description="Sushi" evidence="6">
    <location>
        <begin position="225"/>
        <end position="282"/>
    </location>
</feature>
<dbReference type="RefSeq" id="XP_009020641.1">
    <property type="nucleotide sequence ID" value="XM_009022393.1"/>
</dbReference>
<dbReference type="InterPro" id="IPR050350">
    <property type="entry name" value="Compl-Cell_Adhes-Reg"/>
</dbReference>
<dbReference type="SMART" id="SM00032">
    <property type="entry name" value="CCP"/>
    <property type="match status" value="8"/>
</dbReference>
<dbReference type="AlphaFoldDB" id="T1F8N5"/>
<dbReference type="OrthoDB" id="9991441at2759"/>
<dbReference type="InParanoid" id="T1F8N5"/>
<reference evidence="8" key="3">
    <citation type="submission" date="2015-06" db="UniProtKB">
        <authorList>
            <consortium name="EnsemblMetazoa"/>
        </authorList>
    </citation>
    <scope>IDENTIFICATION</scope>
</reference>
<feature type="domain" description="Sushi" evidence="6">
    <location>
        <begin position="105"/>
        <end position="166"/>
    </location>
</feature>
<feature type="domain" description="Sushi" evidence="6">
    <location>
        <begin position="167"/>
        <end position="224"/>
    </location>
</feature>
<dbReference type="OMA" id="EPSCEKV"/>
<keyword evidence="4" id="KW-0325">Glycoprotein</keyword>
<evidence type="ECO:0000313" key="8">
    <source>
        <dbReference type="EnsemblMetazoa" id="HelroP174963"/>
    </source>
</evidence>
<feature type="disulfide bond" evidence="5">
    <location>
        <begin position="502"/>
        <end position="529"/>
    </location>
</feature>
<dbReference type="CDD" id="cd00033">
    <property type="entry name" value="CCP"/>
    <property type="match status" value="7"/>
</dbReference>
<keyword evidence="9" id="KW-1185">Reference proteome</keyword>
<dbReference type="eggNOG" id="KOG4297">
    <property type="taxonomic scope" value="Eukaryota"/>
</dbReference>
<feature type="domain" description="Sushi" evidence="6">
    <location>
        <begin position="403"/>
        <end position="460"/>
    </location>
</feature>
<dbReference type="PANTHER" id="PTHR19325">
    <property type="entry name" value="COMPLEMENT COMPONENT-RELATED SUSHI DOMAIN-CONTAINING"/>
    <property type="match status" value="1"/>
</dbReference>
<organism evidence="8 9">
    <name type="scientific">Helobdella robusta</name>
    <name type="common">Californian leech</name>
    <dbReference type="NCBI Taxonomy" id="6412"/>
    <lineage>
        <taxon>Eukaryota</taxon>
        <taxon>Metazoa</taxon>
        <taxon>Spiralia</taxon>
        <taxon>Lophotrochozoa</taxon>
        <taxon>Annelida</taxon>
        <taxon>Clitellata</taxon>
        <taxon>Hirudinea</taxon>
        <taxon>Rhynchobdellida</taxon>
        <taxon>Glossiphoniidae</taxon>
        <taxon>Helobdella</taxon>
    </lineage>
</organism>
<feature type="domain" description="Sushi" evidence="6">
    <location>
        <begin position="33"/>
        <end position="91"/>
    </location>
</feature>
<protein>
    <recommendedName>
        <fullName evidence="6">Sushi domain-containing protein</fullName>
    </recommendedName>
</protein>
<dbReference type="EnsemblMetazoa" id="HelroT174963">
    <property type="protein sequence ID" value="HelroP174963"/>
    <property type="gene ID" value="HelroG174963"/>
</dbReference>
<gene>
    <name evidence="8" type="primary">20205184</name>
    <name evidence="7" type="ORF">HELRODRAFT_174963</name>
</gene>
<proteinExistence type="predicted"/>
<dbReference type="CTD" id="20205184"/>
<dbReference type="SUPFAM" id="SSF57535">
    <property type="entry name" value="Complement control module/SCR domain"/>
    <property type="match status" value="8"/>
</dbReference>
<evidence type="ECO:0000259" key="6">
    <source>
        <dbReference type="PROSITE" id="PS50923"/>
    </source>
</evidence>
<keyword evidence="1 5" id="KW-0768">Sushi</keyword>
<evidence type="ECO:0000256" key="2">
    <source>
        <dbReference type="ARBA" id="ARBA00022737"/>
    </source>
</evidence>
<evidence type="ECO:0000256" key="3">
    <source>
        <dbReference type="ARBA" id="ARBA00023157"/>
    </source>
</evidence>
<dbReference type="STRING" id="6412.T1F8N5"/>
<feature type="domain" description="Sushi" evidence="6">
    <location>
        <begin position="461"/>
        <end position="531"/>
    </location>
</feature>
<feature type="disulfide bond" evidence="5">
    <location>
        <begin position="195"/>
        <end position="222"/>
    </location>
</feature>
<dbReference type="InterPro" id="IPR000436">
    <property type="entry name" value="Sushi_SCR_CCP_dom"/>
</dbReference>
<evidence type="ECO:0000313" key="7">
    <source>
        <dbReference type="EMBL" id="ESO01405.1"/>
    </source>
</evidence>
<evidence type="ECO:0000256" key="5">
    <source>
        <dbReference type="PROSITE-ProRule" id="PRU00302"/>
    </source>
</evidence>
<dbReference type="Proteomes" id="UP000015101">
    <property type="component" value="Unassembled WGS sequence"/>
</dbReference>
<accession>T1F8N5</accession>
<reference evidence="9" key="1">
    <citation type="submission" date="2012-12" db="EMBL/GenBank/DDBJ databases">
        <authorList>
            <person name="Hellsten U."/>
            <person name="Grimwood J."/>
            <person name="Chapman J.A."/>
            <person name="Shapiro H."/>
            <person name="Aerts A."/>
            <person name="Otillar R.P."/>
            <person name="Terry A.Y."/>
            <person name="Boore J.L."/>
            <person name="Simakov O."/>
            <person name="Marletaz F."/>
            <person name="Cho S.-J."/>
            <person name="Edsinger-Gonzales E."/>
            <person name="Havlak P."/>
            <person name="Kuo D.-H."/>
            <person name="Larsson T."/>
            <person name="Lv J."/>
            <person name="Arendt D."/>
            <person name="Savage R."/>
            <person name="Osoegawa K."/>
            <person name="de Jong P."/>
            <person name="Lindberg D.R."/>
            <person name="Seaver E.C."/>
            <person name="Weisblat D.A."/>
            <person name="Putnam N.H."/>
            <person name="Grigoriev I.V."/>
            <person name="Rokhsar D.S."/>
        </authorList>
    </citation>
    <scope>NUCLEOTIDE SEQUENCE</scope>
</reference>
<evidence type="ECO:0000313" key="9">
    <source>
        <dbReference type="Proteomes" id="UP000015101"/>
    </source>
</evidence>
<name>T1F8N5_HELRO</name>
<evidence type="ECO:0000256" key="4">
    <source>
        <dbReference type="ARBA" id="ARBA00023180"/>
    </source>
</evidence>